<evidence type="ECO:0000313" key="11">
    <source>
        <dbReference type="EMBL" id="MDT4510328.1"/>
    </source>
</evidence>
<dbReference type="Proteomes" id="UP000283341">
    <property type="component" value="Unassembled WGS sequence"/>
</dbReference>
<dbReference type="EMBL" id="JAVSNH010000001">
    <property type="protein sequence ID" value="MDT4510328.1"/>
    <property type="molecule type" value="Genomic_DNA"/>
</dbReference>
<dbReference type="Pfam" id="PF22617">
    <property type="entry name" value="HCS_D2"/>
    <property type="match status" value="1"/>
</dbReference>
<evidence type="ECO:0000313" key="9">
    <source>
        <dbReference type="EMBL" id="KAA5420410.1"/>
    </source>
</evidence>
<evidence type="ECO:0000313" key="16">
    <source>
        <dbReference type="Proteomes" id="UP000448877"/>
    </source>
</evidence>
<sequence>MKYKQPQIEIMDTTLRDGEQTSGVSFVPHEKLMIARLLLEELKVDRVEVASARVSDGEFDAVKMICDWAARRNLLPRVEVLGFVDGHTSVDWIHATGCRVINLLCKGSLKHCTCQLRKTPEEHIEDIIGVVNYANEQDMEVNIYLEDWSNGMKDSPEYVFQMVDALMHTNIKRYMLPDTLGVLNPLQVIEYMRKMVKRYPHAHFDFHPHNDYDLAVSNVLAAVLSGAKGLHTTINGLGERAGNAPLSSVQAILKDHFNAITNIDEGRLNEVSRVVESYSGIAIPANKPIVGENVFTQVAGVHADGDNKSNLYCNDLLPERFGRKREYALGKNSGKANIRKNLEDLGLTLDEDSMRKVTERIIELGDKKELVTQEDLPYIVSDVLKHGVMNEKVKLKTYIVNLAYGLKPMATLKIEINGQEFEESSSGDGQYDAFVRALRKIYKVTLGRKFPMLTNYAVTIPPGGRTDAFVQTVITWSYDGTVFRTRGLDADQTEAAIKATMKMLNIIEDDYELKKSE</sequence>
<dbReference type="Gene3D" id="3.30.160.340">
    <property type="match status" value="1"/>
</dbReference>
<evidence type="ECO:0000313" key="7">
    <source>
        <dbReference type="EMBL" id="ALJ58728.1"/>
    </source>
</evidence>
<keyword evidence="2 5" id="KW-0808">Transferase</keyword>
<keyword evidence="3" id="KW-0464">Manganese</keyword>
<organism evidence="7 13">
    <name type="scientific">Bacteroides cellulosilyticus</name>
    <dbReference type="NCBI Taxonomy" id="246787"/>
    <lineage>
        <taxon>Bacteria</taxon>
        <taxon>Pseudomonadati</taxon>
        <taxon>Bacteroidota</taxon>
        <taxon>Bacteroidia</taxon>
        <taxon>Bacteroidales</taxon>
        <taxon>Bacteroidaceae</taxon>
        <taxon>Bacteroides</taxon>
    </lineage>
</organism>
<reference evidence="11" key="4">
    <citation type="submission" date="2023-08" db="EMBL/GenBank/DDBJ databases">
        <title>Reintroducing virulent viruses to syntetic microbiomes.</title>
        <authorList>
            <person name="Wilde J."/>
            <person name="Boyes R."/>
            <person name="Robinson A.V."/>
            <person name="Daisley B.A."/>
            <person name="Allen-Vercoe E."/>
        </authorList>
    </citation>
    <scope>NUCLEOTIDE SEQUENCE</scope>
    <source>
        <strain evidence="11">225I_12FAA</strain>
    </source>
</reference>
<protein>
    <submittedName>
        <fullName evidence="7">2-isopropylmalate synthase</fullName>
        <ecNumber evidence="7">2.3.3.13</ecNumber>
    </submittedName>
    <submittedName>
        <fullName evidence="11">Alpha-isopropylmalate synthase regulatory domain-containing protein</fullName>
    </submittedName>
</protein>
<dbReference type="Proteomes" id="UP000448877">
    <property type="component" value="Unassembled WGS sequence"/>
</dbReference>
<dbReference type="CDD" id="cd07945">
    <property type="entry name" value="DRE_TIM_CMS"/>
    <property type="match status" value="1"/>
</dbReference>
<dbReference type="InterPro" id="IPR054691">
    <property type="entry name" value="LeuA/HCS_post-cat"/>
</dbReference>
<reference evidence="7 13" key="1">
    <citation type="journal article" date="2015" name="Science">
        <title>Genetic determinants of in vivo fitness and diet responsiveness in multiple human gut Bacteroides.</title>
        <authorList>
            <person name="Wu M."/>
            <person name="McNulty N.P."/>
            <person name="Rodionov D.A."/>
            <person name="Khoroshkin M.S."/>
            <person name="Griffin N.W."/>
            <person name="Cheng J."/>
            <person name="Latreille P."/>
            <person name="Kerstetter R.A."/>
            <person name="Terrapon N."/>
            <person name="Henrissat B."/>
            <person name="Osterman A.L."/>
            <person name="Gordon J.I."/>
        </authorList>
    </citation>
    <scope>NUCLEOTIDE SEQUENCE [LARGE SCALE GENOMIC DNA]</scope>
    <source>
        <strain evidence="7 13">WH2</strain>
    </source>
</reference>
<dbReference type="Proteomes" id="UP000482653">
    <property type="component" value="Unassembled WGS sequence"/>
</dbReference>
<keyword evidence="1" id="KW-0028">Amino-acid biosynthesis</keyword>
<dbReference type="Proteomes" id="UP001266995">
    <property type="component" value="Unassembled WGS sequence"/>
</dbReference>
<evidence type="ECO:0000256" key="4">
    <source>
        <dbReference type="ARBA" id="ARBA00023304"/>
    </source>
</evidence>
<evidence type="ECO:0000313" key="15">
    <source>
        <dbReference type="Proteomes" id="UP000325055"/>
    </source>
</evidence>
<evidence type="ECO:0000313" key="13">
    <source>
        <dbReference type="Proteomes" id="UP000061809"/>
    </source>
</evidence>
<keyword evidence="7" id="KW-0012">Acyltransferase</keyword>
<dbReference type="InterPro" id="IPR050073">
    <property type="entry name" value="2-IPM_HCS-like"/>
</dbReference>
<dbReference type="GeneID" id="66307107"/>
<proteinExistence type="inferred from homology"/>
<dbReference type="EMBL" id="VVYV01000010">
    <property type="protein sequence ID" value="KAA5420410.1"/>
    <property type="molecule type" value="Genomic_DNA"/>
</dbReference>
<dbReference type="EMBL" id="VVYX01000004">
    <property type="protein sequence ID" value="KAA5421795.1"/>
    <property type="molecule type" value="Genomic_DNA"/>
</dbReference>
<evidence type="ECO:0000256" key="1">
    <source>
        <dbReference type="ARBA" id="ARBA00022605"/>
    </source>
</evidence>
<dbReference type="SUPFAM" id="SSF51569">
    <property type="entry name" value="Aldolase"/>
    <property type="match status" value="1"/>
</dbReference>
<evidence type="ECO:0000313" key="12">
    <source>
        <dbReference type="EMBL" id="RGS37107.1"/>
    </source>
</evidence>
<dbReference type="FunFam" id="3.20.20.70:FF:000251">
    <property type="entry name" value="2-isopropylmalate synthase"/>
    <property type="match status" value="1"/>
</dbReference>
<accession>A0A0P0G946</accession>
<dbReference type="PATRIC" id="fig|246787.4.peg.1510"/>
<dbReference type="Proteomes" id="UP000061809">
    <property type="component" value="Chromosome"/>
</dbReference>
<keyword evidence="4" id="KW-0100">Branched-chain amino acid biosynthesis</keyword>
<dbReference type="RefSeq" id="WP_007214990.1">
    <property type="nucleotide sequence ID" value="NZ_CAXKYC010000002.1"/>
</dbReference>
<dbReference type="PROSITE" id="PS50991">
    <property type="entry name" value="PYR_CT"/>
    <property type="match status" value="1"/>
</dbReference>
<dbReference type="KEGG" id="bcel:BcellWH2_01467"/>
<reference evidence="12 14" key="2">
    <citation type="submission" date="2018-08" db="EMBL/GenBank/DDBJ databases">
        <title>A genome reference for cultivated species of the human gut microbiota.</title>
        <authorList>
            <person name="Zou Y."/>
            <person name="Xue W."/>
            <person name="Luo G."/>
        </authorList>
    </citation>
    <scope>NUCLEOTIDE SEQUENCE [LARGE SCALE GENOMIC DNA]</scope>
    <source>
        <strain evidence="12 14">AF22-3AC</strain>
    </source>
</reference>
<dbReference type="Pfam" id="PF08502">
    <property type="entry name" value="LeuA_dimer"/>
    <property type="match status" value="1"/>
</dbReference>
<evidence type="ECO:0000313" key="17">
    <source>
        <dbReference type="Proteomes" id="UP000482653"/>
    </source>
</evidence>
<dbReference type="Proteomes" id="UP000325055">
    <property type="component" value="Unassembled WGS sequence"/>
</dbReference>
<dbReference type="InterPro" id="IPR000891">
    <property type="entry name" value="PYR_CT"/>
</dbReference>
<dbReference type="EMBL" id="VVYW01000006">
    <property type="protein sequence ID" value="KAA5409595.1"/>
    <property type="molecule type" value="Genomic_DNA"/>
</dbReference>
<dbReference type="PANTHER" id="PTHR10277">
    <property type="entry name" value="HOMOCITRATE SYNTHASE-RELATED"/>
    <property type="match status" value="1"/>
</dbReference>
<dbReference type="EMBL" id="QRVJ01000007">
    <property type="protein sequence ID" value="RGS37107.1"/>
    <property type="molecule type" value="Genomic_DNA"/>
</dbReference>
<dbReference type="AlphaFoldDB" id="A0A0P0G946"/>
<dbReference type="SMART" id="SM00917">
    <property type="entry name" value="LeuA_dimer"/>
    <property type="match status" value="1"/>
</dbReference>
<dbReference type="Gene3D" id="3.20.20.70">
    <property type="entry name" value="Aldolase class I"/>
    <property type="match status" value="1"/>
</dbReference>
<comment type="similarity">
    <text evidence="5">Belongs to the alpha-IPM synthase/homocitrate synthase family.</text>
</comment>
<evidence type="ECO:0000256" key="3">
    <source>
        <dbReference type="ARBA" id="ARBA00023211"/>
    </source>
</evidence>
<evidence type="ECO:0000256" key="5">
    <source>
        <dbReference type="RuleBase" id="RU003523"/>
    </source>
</evidence>
<dbReference type="PROSITE" id="PS00815">
    <property type="entry name" value="AIPM_HOMOCIT_SYNTH_1"/>
    <property type="match status" value="1"/>
</dbReference>
<feature type="domain" description="Pyruvate carboxyltransferase" evidence="6">
    <location>
        <begin position="8"/>
        <end position="269"/>
    </location>
</feature>
<gene>
    <name evidence="7" type="primary">leuA_1</name>
    <name evidence="7" type="ORF">BcellWH2_01467</name>
    <name evidence="12" type="ORF">DWX97_11050</name>
    <name evidence="9" type="ORF">F2Y81_07855</name>
    <name evidence="8" type="ORF">F2Y86_07760</name>
    <name evidence="10" type="ORF">F2Y87_04640</name>
    <name evidence="11" type="ORF">RO785_04975</name>
</gene>
<evidence type="ECO:0000256" key="2">
    <source>
        <dbReference type="ARBA" id="ARBA00022679"/>
    </source>
</evidence>
<dbReference type="InterPro" id="IPR013785">
    <property type="entry name" value="Aldolase_TIM"/>
</dbReference>
<dbReference type="SUPFAM" id="SSF110921">
    <property type="entry name" value="2-isopropylmalate synthase LeuA, allosteric (dimerisation) domain"/>
    <property type="match status" value="1"/>
</dbReference>
<dbReference type="PANTHER" id="PTHR10277:SF57">
    <property type="entry name" value="(R)-CITRAMALATE SYNTHASE CIMA"/>
    <property type="match status" value="1"/>
</dbReference>
<dbReference type="Gene3D" id="1.10.238.260">
    <property type="match status" value="1"/>
</dbReference>
<evidence type="ECO:0000259" key="6">
    <source>
        <dbReference type="PROSITE" id="PS50991"/>
    </source>
</evidence>
<dbReference type="InterPro" id="IPR002034">
    <property type="entry name" value="AIPM/Hcit_synth_CS"/>
</dbReference>
<dbReference type="GO" id="GO:0003852">
    <property type="term" value="F:2-isopropylmalate synthase activity"/>
    <property type="evidence" value="ECO:0007669"/>
    <property type="project" value="UniProtKB-EC"/>
</dbReference>
<dbReference type="GO" id="GO:0009098">
    <property type="term" value="P:L-leucine biosynthetic process"/>
    <property type="evidence" value="ECO:0007669"/>
    <property type="project" value="InterPro"/>
</dbReference>
<evidence type="ECO:0000313" key="14">
    <source>
        <dbReference type="Proteomes" id="UP000283341"/>
    </source>
</evidence>
<dbReference type="EC" id="2.3.3.13" evidence="7"/>
<evidence type="ECO:0000313" key="8">
    <source>
        <dbReference type="EMBL" id="KAA5409595.1"/>
    </source>
</evidence>
<dbReference type="Pfam" id="PF00682">
    <property type="entry name" value="HMGL-like"/>
    <property type="match status" value="1"/>
</dbReference>
<dbReference type="EMBL" id="CP012801">
    <property type="protein sequence ID" value="ALJ58728.1"/>
    <property type="molecule type" value="Genomic_DNA"/>
</dbReference>
<name>A0A0P0G946_9BACE</name>
<dbReference type="InterPro" id="IPR013709">
    <property type="entry name" value="2-isopropylmalate_synth_dimer"/>
</dbReference>
<dbReference type="InterPro" id="IPR036230">
    <property type="entry name" value="LeuA_allosteric_dom_sf"/>
</dbReference>
<reference evidence="15 16" key="3">
    <citation type="journal article" date="2019" name="Nat. Med.">
        <title>A library of human gut bacterial isolates paired with longitudinal multiomics data enables mechanistic microbiome research.</title>
        <authorList>
            <person name="Poyet M."/>
            <person name="Groussin M."/>
            <person name="Gibbons S.M."/>
            <person name="Avila-Pacheco J."/>
            <person name="Jiang X."/>
            <person name="Kearney S.M."/>
            <person name="Perrotta A.R."/>
            <person name="Berdy B."/>
            <person name="Zhao S."/>
            <person name="Lieberman T.D."/>
            <person name="Swanson P.K."/>
            <person name="Smith M."/>
            <person name="Roesemann S."/>
            <person name="Alexander J.E."/>
            <person name="Rich S.A."/>
            <person name="Livny J."/>
            <person name="Vlamakis H."/>
            <person name="Clish C."/>
            <person name="Bullock K."/>
            <person name="Deik A."/>
            <person name="Scott J."/>
            <person name="Pierce K.A."/>
            <person name="Xavier R.J."/>
            <person name="Alm E.J."/>
        </authorList>
    </citation>
    <scope>NUCLEOTIDE SEQUENCE [LARGE SCALE GENOMIC DNA]</scope>
    <source>
        <strain evidence="9 16">BIOML-A6</strain>
        <strain evidence="8 15">BIOML-A7</strain>
        <strain evidence="10 17">BIOML-A8</strain>
    </source>
</reference>
<dbReference type="Gene3D" id="3.30.160.740">
    <property type="match status" value="1"/>
</dbReference>
<evidence type="ECO:0000313" key="10">
    <source>
        <dbReference type="EMBL" id="KAA5421795.1"/>
    </source>
</evidence>